<reference evidence="9" key="1">
    <citation type="submission" date="2025-08" db="UniProtKB">
        <authorList>
            <consortium name="Ensembl"/>
        </authorList>
    </citation>
    <scope>IDENTIFICATION</scope>
</reference>
<evidence type="ECO:0000259" key="8">
    <source>
        <dbReference type="PROSITE" id="PS50261"/>
    </source>
</evidence>
<dbReference type="PANTHER" id="PTHR12011">
    <property type="entry name" value="ADHESION G-PROTEIN COUPLED RECEPTOR"/>
    <property type="match status" value="1"/>
</dbReference>
<evidence type="ECO:0000256" key="2">
    <source>
        <dbReference type="ARBA" id="ARBA00022692"/>
    </source>
</evidence>
<keyword evidence="3 6" id="KW-1133">Transmembrane helix</keyword>
<evidence type="ECO:0000256" key="6">
    <source>
        <dbReference type="SAM" id="Phobius"/>
    </source>
</evidence>
<evidence type="ECO:0000256" key="5">
    <source>
        <dbReference type="ARBA" id="ARBA00023157"/>
    </source>
</evidence>
<organism evidence="9 10">
    <name type="scientific">Cyclopterus lumpus</name>
    <name type="common">Lumpsucker</name>
    <dbReference type="NCBI Taxonomy" id="8103"/>
    <lineage>
        <taxon>Eukaryota</taxon>
        <taxon>Metazoa</taxon>
        <taxon>Chordata</taxon>
        <taxon>Craniata</taxon>
        <taxon>Vertebrata</taxon>
        <taxon>Euteleostomi</taxon>
        <taxon>Actinopterygii</taxon>
        <taxon>Neopterygii</taxon>
        <taxon>Teleostei</taxon>
        <taxon>Neoteleostei</taxon>
        <taxon>Acanthomorphata</taxon>
        <taxon>Eupercaria</taxon>
        <taxon>Perciformes</taxon>
        <taxon>Cottioidei</taxon>
        <taxon>Cottales</taxon>
        <taxon>Cyclopteridae</taxon>
        <taxon>Cyclopterus</taxon>
    </lineage>
</organism>
<dbReference type="GeneTree" id="ENSGT00940000155621"/>
<evidence type="ECO:0000256" key="4">
    <source>
        <dbReference type="ARBA" id="ARBA00023136"/>
    </source>
</evidence>
<comment type="subcellular location">
    <subcellularLocation>
        <location evidence="1">Membrane</location>
        <topology evidence="1">Multi-pass membrane protein</topology>
    </subcellularLocation>
</comment>
<dbReference type="Pfam" id="PF00002">
    <property type="entry name" value="7tm_2"/>
    <property type="match status" value="1"/>
</dbReference>
<dbReference type="GO" id="GO:0005886">
    <property type="term" value="C:plasma membrane"/>
    <property type="evidence" value="ECO:0007669"/>
    <property type="project" value="TreeGrafter"/>
</dbReference>
<dbReference type="Pfam" id="PF01825">
    <property type="entry name" value="GPS"/>
    <property type="match status" value="1"/>
</dbReference>
<feature type="transmembrane region" description="Helical" evidence="6">
    <location>
        <begin position="377"/>
        <end position="396"/>
    </location>
</feature>
<dbReference type="PROSITE" id="PS50221">
    <property type="entry name" value="GAIN_B"/>
    <property type="match status" value="1"/>
</dbReference>
<feature type="domain" description="GAIN-B" evidence="7">
    <location>
        <begin position="1"/>
        <end position="135"/>
    </location>
</feature>
<dbReference type="GO" id="GO:0007189">
    <property type="term" value="P:adenylate cyclase-activating G protein-coupled receptor signaling pathway"/>
    <property type="evidence" value="ECO:0007669"/>
    <property type="project" value="TreeGrafter"/>
</dbReference>
<dbReference type="SMART" id="SM00303">
    <property type="entry name" value="GPS"/>
    <property type="match status" value="1"/>
</dbReference>
<accession>A0A8C3B0Y9</accession>
<reference evidence="9" key="2">
    <citation type="submission" date="2025-09" db="UniProtKB">
        <authorList>
            <consortium name="Ensembl"/>
        </authorList>
    </citation>
    <scope>IDENTIFICATION</scope>
</reference>
<dbReference type="InterPro" id="IPR057244">
    <property type="entry name" value="GAIN_B"/>
</dbReference>
<keyword evidence="5" id="KW-1015">Disulfide bond</keyword>
<dbReference type="PRINTS" id="PR00249">
    <property type="entry name" value="GPCRSECRETIN"/>
</dbReference>
<dbReference type="Ensembl" id="ENSCLMT00005051447.1">
    <property type="protein sequence ID" value="ENSCLMP00005049793.1"/>
    <property type="gene ID" value="ENSCLMG00005022657.1"/>
</dbReference>
<protein>
    <submittedName>
        <fullName evidence="9">Uncharacterized protein</fullName>
    </submittedName>
</protein>
<dbReference type="PANTHER" id="PTHR12011:SF474">
    <property type="entry name" value="ADHESION G PROTEIN-COUPLED RECEPTOR G11-RELATED"/>
    <property type="match status" value="1"/>
</dbReference>
<dbReference type="Proteomes" id="UP000694565">
    <property type="component" value="Unplaced"/>
</dbReference>
<sequence>MIEGKDIQTQYSKIVTLPKEAFEKAASLKDDMPFVAILQFNNLISDEKKSTLLSNEVFAIEMGTNQITNLKEKIYINYSNITNESNPSCRSWNGEGSRPKWTEDGCQTQINNDTITCACSHLTFFAILLAPANQTISASQLKYLTIITQVGCGLSMFFLCIVLFMHFLLRRTTASTATLILIHLVSSMFLLDLTFLINNFVAKLKNSWGCKIEAALMHYFMLTTFTWFAVQAFNLGLNLYRGGQIGIRHYLLKVSITSWVLPIVVGIILFSLGTYGEQVISTNDTEYNVTICWITDNDVHYIVNIGYYVLVFLFTFTTFIIVVFWLFHLKRAGSGSSIAEISTNRNSISIILGLCCMMGITWGFAFFAYGALRIPSYYIFTVLNSFQGFFLFLYYIKTGHSGELTSGQESSASINTVQSIADDDNPYVNFKPRKDM</sequence>
<dbReference type="InterPro" id="IPR000203">
    <property type="entry name" value="GPS"/>
</dbReference>
<dbReference type="GO" id="GO:0004930">
    <property type="term" value="F:G protein-coupled receptor activity"/>
    <property type="evidence" value="ECO:0007669"/>
    <property type="project" value="InterPro"/>
</dbReference>
<evidence type="ECO:0000313" key="10">
    <source>
        <dbReference type="Proteomes" id="UP000694565"/>
    </source>
</evidence>
<dbReference type="Gene3D" id="2.60.220.50">
    <property type="match status" value="1"/>
</dbReference>
<dbReference type="InterPro" id="IPR000832">
    <property type="entry name" value="GPCR_2_secretin-like"/>
</dbReference>
<dbReference type="InterPro" id="IPR046338">
    <property type="entry name" value="GAIN_dom_sf"/>
</dbReference>
<feature type="transmembrane region" description="Helical" evidence="6">
    <location>
        <begin position="217"/>
        <end position="238"/>
    </location>
</feature>
<feature type="transmembrane region" description="Helical" evidence="6">
    <location>
        <begin position="250"/>
        <end position="272"/>
    </location>
</feature>
<feature type="transmembrane region" description="Helical" evidence="6">
    <location>
        <begin position="143"/>
        <end position="169"/>
    </location>
</feature>
<dbReference type="InterPro" id="IPR017981">
    <property type="entry name" value="GPCR_2-like_7TM"/>
</dbReference>
<feature type="transmembrane region" description="Helical" evidence="6">
    <location>
        <begin position="176"/>
        <end position="197"/>
    </location>
</feature>
<evidence type="ECO:0000259" key="7">
    <source>
        <dbReference type="PROSITE" id="PS50221"/>
    </source>
</evidence>
<evidence type="ECO:0000256" key="3">
    <source>
        <dbReference type="ARBA" id="ARBA00022989"/>
    </source>
</evidence>
<feature type="transmembrane region" description="Helical" evidence="6">
    <location>
        <begin position="348"/>
        <end position="371"/>
    </location>
</feature>
<proteinExistence type="predicted"/>
<evidence type="ECO:0000313" key="9">
    <source>
        <dbReference type="Ensembl" id="ENSCLMP00005049793.1"/>
    </source>
</evidence>
<feature type="domain" description="G-protein coupled receptors family 2 profile 2" evidence="8">
    <location>
        <begin position="144"/>
        <end position="399"/>
    </location>
</feature>
<feature type="transmembrane region" description="Helical" evidence="6">
    <location>
        <begin position="305"/>
        <end position="327"/>
    </location>
</feature>
<dbReference type="PROSITE" id="PS50261">
    <property type="entry name" value="G_PROTEIN_RECEP_F2_4"/>
    <property type="match status" value="1"/>
</dbReference>
<dbReference type="AlphaFoldDB" id="A0A8C3B0Y9"/>
<dbReference type="Gene3D" id="1.20.1070.10">
    <property type="entry name" value="Rhodopsin 7-helix transmembrane proteins"/>
    <property type="match status" value="1"/>
</dbReference>
<keyword evidence="2 6" id="KW-0812">Transmembrane</keyword>
<evidence type="ECO:0000256" key="1">
    <source>
        <dbReference type="ARBA" id="ARBA00004141"/>
    </source>
</evidence>
<keyword evidence="10" id="KW-1185">Reference proteome</keyword>
<dbReference type="GO" id="GO:0007166">
    <property type="term" value="P:cell surface receptor signaling pathway"/>
    <property type="evidence" value="ECO:0007669"/>
    <property type="project" value="InterPro"/>
</dbReference>
<name>A0A8C3B0Y9_CYCLU</name>
<keyword evidence="4 6" id="KW-0472">Membrane</keyword>